<feature type="domain" description="Splicing factor Cactin C-terminal" evidence="5">
    <location>
        <begin position="549"/>
        <end position="673"/>
    </location>
</feature>
<dbReference type="Pfam" id="PF10312">
    <property type="entry name" value="Cactin_mid"/>
    <property type="match status" value="1"/>
</dbReference>
<comment type="caution">
    <text evidence="7">The sequence shown here is derived from an EMBL/GenBank/DDBJ whole genome shotgun (WGS) entry which is preliminary data.</text>
</comment>
<dbReference type="InterPro" id="IPR018816">
    <property type="entry name" value="Cactin_central"/>
</dbReference>
<evidence type="ECO:0000259" key="5">
    <source>
        <dbReference type="Pfam" id="PF09732"/>
    </source>
</evidence>
<feature type="region of interest" description="Disordered" evidence="4">
    <location>
        <begin position="1"/>
        <end position="105"/>
    </location>
</feature>
<dbReference type="GO" id="GO:0045292">
    <property type="term" value="P:mRNA cis splicing, via spliceosome"/>
    <property type="evidence" value="ECO:0007669"/>
    <property type="project" value="TreeGrafter"/>
</dbReference>
<name>A0A9P5YUZ4_9AGAR</name>
<dbReference type="Pfam" id="PF09732">
    <property type="entry name" value="CactinC_cactus"/>
    <property type="match status" value="1"/>
</dbReference>
<dbReference type="EMBL" id="MU155313">
    <property type="protein sequence ID" value="KAF9475939.1"/>
    <property type="molecule type" value="Genomic_DNA"/>
</dbReference>
<accession>A0A9P5YUZ4</accession>
<proteinExistence type="inferred from homology"/>
<evidence type="ECO:0000256" key="3">
    <source>
        <dbReference type="SAM" id="Coils"/>
    </source>
</evidence>
<comment type="similarity">
    <text evidence="1">Belongs to the CACTIN family.</text>
</comment>
<protein>
    <recommendedName>
        <fullName evidence="2">Splicing factor Cactin</fullName>
    </recommendedName>
</protein>
<organism evidence="7 8">
    <name type="scientific">Pholiota conissans</name>
    <dbReference type="NCBI Taxonomy" id="109636"/>
    <lineage>
        <taxon>Eukaryota</taxon>
        <taxon>Fungi</taxon>
        <taxon>Dikarya</taxon>
        <taxon>Basidiomycota</taxon>
        <taxon>Agaricomycotina</taxon>
        <taxon>Agaricomycetes</taxon>
        <taxon>Agaricomycetidae</taxon>
        <taxon>Agaricales</taxon>
        <taxon>Agaricineae</taxon>
        <taxon>Strophariaceae</taxon>
        <taxon>Pholiota</taxon>
    </lineage>
</organism>
<evidence type="ECO:0000313" key="7">
    <source>
        <dbReference type="EMBL" id="KAF9475939.1"/>
    </source>
</evidence>
<dbReference type="InterPro" id="IPR019134">
    <property type="entry name" value="Cactin_C"/>
</dbReference>
<evidence type="ECO:0000313" key="8">
    <source>
        <dbReference type="Proteomes" id="UP000807469"/>
    </source>
</evidence>
<sequence length="673" mass="79497">MGRHTRSPSPRRRYDEDERRDERDSRSRHESKRAKDDARTSRRNRSRSLTRDKDRDEDSHHRKRDRSRSRDGGERKEKKRKRDKSEERRARKAEKKRLREEEEARRVAELSIYSATDNPFHDVNLGQQFSWHKKNEMERKKGLTIAEAQRKDAIRRQEAKEELERLNRRRAEREVEARLREEEELKMARLQESAQMSEWLSKDGDFQLEQERRRAAIRIKEKRAKAIDFLALNLKYVKVPADDDEKDKDEEDEDAGLEIDLDEPYNIFDSLSTAQTHELHDDIERYLTLETSDVNLDFWTNMMVVCKDRLDRIESNERIGQAATAAVEADIAALLSGKTYEDLSSLQRRIQEKLTSGEPLDTDYWEGLLKKLLVWKAKAKLKSLHEVVVRNRLEQLRKRQRDEAIQAQEELMAGVARTASRRAAPDVVVDVTVPEEVVPTEDMEPYDRSMSPPLIDITRLSSDERDIDIILEKEDRRVLFEQRRAVAASRFVPKVAQPATVEVPSEEAASGADLASEALYRAEAEKDLDEEEELFNLEENITNPTTYNWEDKYRPRKPRYFNRVHTGYEWNKYNQTHYDTDNPPPKVVQGYKFNIFYPDLIDKSKAPTYKIVKEPGNDETVLLHFSAGPPYEDIAFRIVNREWEFSHKRGFRSSFDRGCLSLWFNFRRNFYRK</sequence>
<gene>
    <name evidence="7" type="ORF">BDN70DRAFT_883096</name>
</gene>
<feature type="domain" description="Splicing factor cactin central" evidence="6">
    <location>
        <begin position="189"/>
        <end position="385"/>
    </location>
</feature>
<evidence type="ECO:0000256" key="2">
    <source>
        <dbReference type="ARBA" id="ARBA00034534"/>
    </source>
</evidence>
<dbReference type="Proteomes" id="UP000807469">
    <property type="component" value="Unassembled WGS sequence"/>
</dbReference>
<evidence type="ECO:0000256" key="1">
    <source>
        <dbReference type="ARBA" id="ARBA00006895"/>
    </source>
</evidence>
<feature type="compositionally biased region" description="Basic and acidic residues" evidence="4">
    <location>
        <begin position="49"/>
        <end position="60"/>
    </location>
</feature>
<keyword evidence="3" id="KW-0175">Coiled coil</keyword>
<dbReference type="GO" id="GO:0005681">
    <property type="term" value="C:spliceosomal complex"/>
    <property type="evidence" value="ECO:0007669"/>
    <property type="project" value="TreeGrafter"/>
</dbReference>
<dbReference type="PANTHER" id="PTHR21737:SF4">
    <property type="entry name" value="SPLICING FACTOR CACTIN"/>
    <property type="match status" value="1"/>
</dbReference>
<feature type="compositionally biased region" description="Basic and acidic residues" evidence="4">
    <location>
        <begin position="12"/>
        <end position="40"/>
    </location>
</feature>
<reference evidence="7" key="1">
    <citation type="submission" date="2020-11" db="EMBL/GenBank/DDBJ databases">
        <authorList>
            <consortium name="DOE Joint Genome Institute"/>
            <person name="Ahrendt S."/>
            <person name="Riley R."/>
            <person name="Andreopoulos W."/>
            <person name="Labutti K."/>
            <person name="Pangilinan J."/>
            <person name="Ruiz-Duenas F.J."/>
            <person name="Barrasa J.M."/>
            <person name="Sanchez-Garcia M."/>
            <person name="Camarero S."/>
            <person name="Miyauchi S."/>
            <person name="Serrano A."/>
            <person name="Linde D."/>
            <person name="Babiker R."/>
            <person name="Drula E."/>
            <person name="Ayuso-Fernandez I."/>
            <person name="Pacheco R."/>
            <person name="Padilla G."/>
            <person name="Ferreira P."/>
            <person name="Barriuso J."/>
            <person name="Kellner H."/>
            <person name="Castanera R."/>
            <person name="Alfaro M."/>
            <person name="Ramirez L."/>
            <person name="Pisabarro A.G."/>
            <person name="Kuo A."/>
            <person name="Tritt A."/>
            <person name="Lipzen A."/>
            <person name="He G."/>
            <person name="Yan M."/>
            <person name="Ng V."/>
            <person name="Cullen D."/>
            <person name="Martin F."/>
            <person name="Rosso M.-N."/>
            <person name="Henrissat B."/>
            <person name="Hibbett D."/>
            <person name="Martinez A.T."/>
            <person name="Grigoriev I.V."/>
        </authorList>
    </citation>
    <scope>NUCLEOTIDE SEQUENCE</scope>
    <source>
        <strain evidence="7">CIRM-BRFM 674</strain>
    </source>
</reference>
<dbReference type="OrthoDB" id="265955at2759"/>
<evidence type="ECO:0000256" key="4">
    <source>
        <dbReference type="SAM" id="MobiDB-lite"/>
    </source>
</evidence>
<feature type="compositionally biased region" description="Basic residues" evidence="4">
    <location>
        <begin position="1"/>
        <end position="11"/>
    </location>
</feature>
<evidence type="ECO:0000259" key="6">
    <source>
        <dbReference type="Pfam" id="PF10312"/>
    </source>
</evidence>
<dbReference type="GO" id="GO:0005737">
    <property type="term" value="C:cytoplasm"/>
    <property type="evidence" value="ECO:0007669"/>
    <property type="project" value="TreeGrafter"/>
</dbReference>
<dbReference type="PANTHER" id="PTHR21737">
    <property type="entry name" value="POLYGLUTAMINE BINDING PROTEIN 1/MARVEL MEMBRANE-ASSOCIATING DOMAIN CONTAINING 3"/>
    <property type="match status" value="1"/>
</dbReference>
<feature type="coiled-coil region" evidence="3">
    <location>
        <begin position="149"/>
        <end position="188"/>
    </location>
</feature>
<keyword evidence="8" id="KW-1185">Reference proteome</keyword>
<dbReference type="AlphaFoldDB" id="A0A9P5YUZ4"/>
<dbReference type="SMART" id="SM01050">
    <property type="entry name" value="CactinC_cactus"/>
    <property type="match status" value="1"/>
</dbReference>